<dbReference type="GO" id="GO:0000271">
    <property type="term" value="P:polysaccharide biosynthetic process"/>
    <property type="evidence" value="ECO:0007669"/>
    <property type="project" value="TreeGrafter"/>
</dbReference>
<dbReference type="PANTHER" id="PTHR23028">
    <property type="entry name" value="ACETYLTRANSFERASE"/>
    <property type="match status" value="1"/>
</dbReference>
<keyword evidence="1" id="KW-0472">Membrane</keyword>
<evidence type="ECO:0000313" key="3">
    <source>
        <dbReference type="Proteomes" id="UP001432027"/>
    </source>
</evidence>
<feature type="transmembrane region" description="Helical" evidence="1">
    <location>
        <begin position="53"/>
        <end position="74"/>
    </location>
</feature>
<evidence type="ECO:0008006" key="4">
    <source>
        <dbReference type="Google" id="ProtNLM"/>
    </source>
</evidence>
<dbReference type="EMBL" id="BTSX01000006">
    <property type="protein sequence ID" value="GMT07687.1"/>
    <property type="molecule type" value="Genomic_DNA"/>
</dbReference>
<comment type="caution">
    <text evidence="2">The sequence shown here is derived from an EMBL/GenBank/DDBJ whole genome shotgun (WGS) entry which is preliminary data.</text>
</comment>
<evidence type="ECO:0000313" key="2">
    <source>
        <dbReference type="EMBL" id="GMT07687.1"/>
    </source>
</evidence>
<dbReference type="PANTHER" id="PTHR23028:SF53">
    <property type="entry name" value="ACYL_TRANSF_3 DOMAIN-CONTAINING PROTEIN"/>
    <property type="match status" value="1"/>
</dbReference>
<accession>A0AAV5UL27</accession>
<evidence type="ECO:0000256" key="1">
    <source>
        <dbReference type="SAM" id="Phobius"/>
    </source>
</evidence>
<dbReference type="InterPro" id="IPR050879">
    <property type="entry name" value="Acyltransferase_3"/>
</dbReference>
<keyword evidence="1" id="KW-1133">Transmembrane helix</keyword>
<keyword evidence="1" id="KW-0812">Transmembrane</keyword>
<organism evidence="2 3">
    <name type="scientific">Pristionchus entomophagus</name>
    <dbReference type="NCBI Taxonomy" id="358040"/>
    <lineage>
        <taxon>Eukaryota</taxon>
        <taxon>Metazoa</taxon>
        <taxon>Ecdysozoa</taxon>
        <taxon>Nematoda</taxon>
        <taxon>Chromadorea</taxon>
        <taxon>Rhabditida</taxon>
        <taxon>Rhabditina</taxon>
        <taxon>Diplogasteromorpha</taxon>
        <taxon>Diplogasteroidea</taxon>
        <taxon>Neodiplogasteridae</taxon>
        <taxon>Pristionchus</taxon>
    </lineage>
</organism>
<protein>
    <recommendedName>
        <fullName evidence="4">Acyltransferase</fullName>
    </recommendedName>
</protein>
<feature type="transmembrane region" description="Helical" evidence="1">
    <location>
        <begin position="28"/>
        <end position="46"/>
    </location>
</feature>
<feature type="non-terminal residue" evidence="2">
    <location>
        <position position="196"/>
    </location>
</feature>
<gene>
    <name evidence="2" type="ORF">PENTCL1PPCAC_29861</name>
</gene>
<dbReference type="GO" id="GO:0016020">
    <property type="term" value="C:membrane"/>
    <property type="evidence" value="ECO:0007669"/>
    <property type="project" value="TreeGrafter"/>
</dbReference>
<keyword evidence="3" id="KW-1185">Reference proteome</keyword>
<dbReference type="AlphaFoldDB" id="A0AAV5UL27"/>
<name>A0AAV5UL27_9BILA</name>
<proteinExistence type="predicted"/>
<dbReference type="Proteomes" id="UP001432027">
    <property type="component" value="Unassembled WGS sequence"/>
</dbReference>
<sequence length="196" mass="22427">MLYLVHWPVIVIFTYYAENIKINSLESVKMAVVITILLTLIAHYTIKQWSLRTGYVSSGIFVGIIYSMLSIILYNSTSISGLVLSNRLNSLTHFEIETTPGHKTNFTKDQFLGIISFNLVFPGHDYPSKRFQDDDQNRKWMKEASQLISKSFIWKGNGRLSVLILENSFAQRAAPVIRVVFQDYFSVMRLYAGVGE</sequence>
<reference evidence="2" key="1">
    <citation type="submission" date="2023-10" db="EMBL/GenBank/DDBJ databases">
        <title>Genome assembly of Pristionchus species.</title>
        <authorList>
            <person name="Yoshida K."/>
            <person name="Sommer R.J."/>
        </authorList>
    </citation>
    <scope>NUCLEOTIDE SEQUENCE</scope>
    <source>
        <strain evidence="2">RS0144</strain>
    </source>
</reference>